<evidence type="ECO:0008006" key="4">
    <source>
        <dbReference type="Google" id="ProtNLM"/>
    </source>
</evidence>
<evidence type="ECO:0000313" key="3">
    <source>
        <dbReference type="Proteomes" id="UP001056109"/>
    </source>
</evidence>
<dbReference type="RefSeq" id="WP_252673831.1">
    <property type="nucleotide sequence ID" value="NZ_CP099547.1"/>
</dbReference>
<keyword evidence="1" id="KW-0732">Signal</keyword>
<dbReference type="EMBL" id="CP099547">
    <property type="protein sequence ID" value="USR79978.1"/>
    <property type="molecule type" value="Genomic_DNA"/>
</dbReference>
<gene>
    <name evidence="2" type="ORF">NG665_03090</name>
</gene>
<proteinExistence type="predicted"/>
<sequence>MKIRKVLSSMVAVLALGATSFVTTIPVAEAAGNPYCPLGASCVWTGNDYYGVRGENYDNSSPVHSSIHNRGNSAAANGASCWATQFYDFRGGNSGSYFILYSKSMRGENYQDPYLANGAGVGPYANQDWANRISRITYICGN</sequence>
<protein>
    <recommendedName>
        <fullName evidence="4">Peptidase inhibitor family I36</fullName>
    </recommendedName>
</protein>
<reference evidence="2" key="1">
    <citation type="submission" date="2022-06" db="EMBL/GenBank/DDBJ databases">
        <title>Complete Genome Sequence of Arcanobacterium pinnipediorum strain DSM 28752 isolated from a harbour seal.</title>
        <authorList>
            <person name="Borowiak M."/>
            <person name="Kreitlow A."/>
            <person name="Alssahen M."/>
            <person name="Malorny B."/>
            <person name="Laemmler C."/>
            <person name="Prenger-Berninghoff E."/>
            <person name="Siebert U."/>
            <person name="Ploetz M."/>
            <person name="Abdulmawjood A."/>
        </authorList>
    </citation>
    <scope>NUCLEOTIDE SEQUENCE</scope>
    <source>
        <strain evidence="2">DSM 28752</strain>
    </source>
</reference>
<evidence type="ECO:0000256" key="1">
    <source>
        <dbReference type="SAM" id="SignalP"/>
    </source>
</evidence>
<keyword evidence="3" id="KW-1185">Reference proteome</keyword>
<dbReference type="Proteomes" id="UP001056109">
    <property type="component" value="Chromosome"/>
</dbReference>
<name>A0ABY5AJ68_9ACTO</name>
<feature type="chain" id="PRO_5047469265" description="Peptidase inhibitor family I36" evidence="1">
    <location>
        <begin position="31"/>
        <end position="142"/>
    </location>
</feature>
<evidence type="ECO:0000313" key="2">
    <source>
        <dbReference type="EMBL" id="USR79978.1"/>
    </source>
</evidence>
<feature type="signal peptide" evidence="1">
    <location>
        <begin position="1"/>
        <end position="30"/>
    </location>
</feature>
<organism evidence="2 3">
    <name type="scientific">Arcanobacterium pinnipediorum</name>
    <dbReference type="NCBI Taxonomy" id="1503041"/>
    <lineage>
        <taxon>Bacteria</taxon>
        <taxon>Bacillati</taxon>
        <taxon>Actinomycetota</taxon>
        <taxon>Actinomycetes</taxon>
        <taxon>Actinomycetales</taxon>
        <taxon>Actinomycetaceae</taxon>
        <taxon>Arcanobacterium</taxon>
    </lineage>
</organism>
<accession>A0ABY5AJ68</accession>